<reference evidence="3" key="1">
    <citation type="submission" date="2017-09" db="EMBL/GenBank/DDBJ databases">
        <title>Depth-based differentiation of microbial function through sediment-hosted aquifers and enrichment of novel symbionts in the deep terrestrial subsurface.</title>
        <authorList>
            <person name="Probst A.J."/>
            <person name="Ladd B."/>
            <person name="Jarett J.K."/>
            <person name="Geller-Mcgrath D.E."/>
            <person name="Sieber C.M.K."/>
            <person name="Emerson J.B."/>
            <person name="Anantharaman K."/>
            <person name="Thomas B.C."/>
            <person name="Malmstrom R."/>
            <person name="Stieglmeier M."/>
            <person name="Klingl A."/>
            <person name="Woyke T."/>
            <person name="Ryan C.M."/>
            <person name="Banfield J.F."/>
        </authorList>
    </citation>
    <scope>NUCLEOTIDE SEQUENCE [LARGE SCALE GENOMIC DNA]</scope>
</reference>
<evidence type="ECO:0000313" key="3">
    <source>
        <dbReference type="Proteomes" id="UP000234145"/>
    </source>
</evidence>
<feature type="non-terminal residue" evidence="2">
    <location>
        <position position="97"/>
    </location>
</feature>
<feature type="transmembrane region" description="Helical" evidence="1">
    <location>
        <begin position="46"/>
        <end position="69"/>
    </location>
</feature>
<comment type="caution">
    <text evidence="2">The sequence shown here is derived from an EMBL/GenBank/DDBJ whole genome shotgun (WGS) entry which is preliminary data.</text>
</comment>
<name>A0A2H9PA21_9BACT</name>
<accession>A0A2H9PA21</accession>
<organism evidence="2 3">
    <name type="scientific">Candidatus Desantisbacteria bacterium CG_4_10_14_0_8_um_filter_39_17</name>
    <dbReference type="NCBI Taxonomy" id="1974542"/>
    <lineage>
        <taxon>Bacteria</taxon>
        <taxon>Candidatus Desantisiibacteriota</taxon>
    </lineage>
</organism>
<protein>
    <submittedName>
        <fullName evidence="2">Uncharacterized protein</fullName>
    </submittedName>
</protein>
<evidence type="ECO:0000256" key="1">
    <source>
        <dbReference type="SAM" id="Phobius"/>
    </source>
</evidence>
<dbReference type="EMBL" id="PFMS01000104">
    <property type="protein sequence ID" value="PIZ15187.1"/>
    <property type="molecule type" value="Genomic_DNA"/>
</dbReference>
<keyword evidence="1" id="KW-0812">Transmembrane</keyword>
<proteinExistence type="predicted"/>
<gene>
    <name evidence="2" type="ORF">COY51_06055</name>
</gene>
<keyword evidence="1" id="KW-1133">Transmembrane helix</keyword>
<dbReference type="Proteomes" id="UP000234145">
    <property type="component" value="Unassembled WGS sequence"/>
</dbReference>
<dbReference type="AlphaFoldDB" id="A0A2H9PA21"/>
<keyword evidence="1" id="KW-0472">Membrane</keyword>
<evidence type="ECO:0000313" key="2">
    <source>
        <dbReference type="EMBL" id="PIZ15187.1"/>
    </source>
</evidence>
<sequence>MKKLKNVTQGFSPDMSMQNVTQGFSPDIKPKGLNYSSDFCGFSNRLFLCIFLSLWFFILNFVVISPVYAMAGSNSIHETILNNGLTIIYKQNRASQM</sequence>